<dbReference type="AlphaFoldDB" id="A0A075WV63"/>
<dbReference type="eggNOG" id="ENOG5030Y6J">
    <property type="taxonomic scope" value="Bacteria"/>
</dbReference>
<feature type="region of interest" description="Disordered" evidence="1">
    <location>
        <begin position="140"/>
        <end position="163"/>
    </location>
</feature>
<evidence type="ECO:0000313" key="2">
    <source>
        <dbReference type="EMBL" id="AIH04348.1"/>
    </source>
</evidence>
<dbReference type="HOGENOM" id="CLU_997242_0_0_0"/>
<dbReference type="PaxDb" id="289377-HL41_06180"/>
<gene>
    <name evidence="2" type="ORF">HL41_06180</name>
</gene>
<feature type="compositionally biased region" description="Pro residues" evidence="1">
    <location>
        <begin position="270"/>
        <end position="279"/>
    </location>
</feature>
<dbReference type="KEGG" id="tcm:HL41_06180"/>
<dbReference type="STRING" id="289377.HL41_06180"/>
<organism evidence="2 3">
    <name type="scientific">Thermodesulfobacterium commune DSM 2178</name>
    <dbReference type="NCBI Taxonomy" id="289377"/>
    <lineage>
        <taxon>Bacteria</taxon>
        <taxon>Pseudomonadati</taxon>
        <taxon>Thermodesulfobacteriota</taxon>
        <taxon>Thermodesulfobacteria</taxon>
        <taxon>Thermodesulfobacteriales</taxon>
        <taxon>Thermodesulfobacteriaceae</taxon>
        <taxon>Thermodesulfobacterium</taxon>
    </lineage>
</organism>
<name>A0A075WV63_9BACT</name>
<dbReference type="OrthoDB" id="9891842at2"/>
<accession>A0A075WV63</accession>
<sequence>MKILRLIFFWFFVFCSFAWAELKVGILPLKLEAPAEYGYLREALQNHIYHRLWVPSKVKTVSLEDGRTLSGLDYLLSSEIKVEKEQVALKLKLDSVSPTPKEVWTKEEKVARDQLFSKIAVYLEEIKRILVEGSPQPQTFTSFSGPSQSQVSTPAGGITPLPKNLSETKEYNVQIIKEKKSFFSKLNPFEKLSDWMSNLFAKESEFKISIPIPPPPPPPGVVVSHQPLEVNPQTSLKTPQKEAYTVNPAFSKPQPQIQPQPQSLMQPQTQPQPSPWQWF</sequence>
<dbReference type="RefSeq" id="WP_038060136.1">
    <property type="nucleotide sequence ID" value="NZ_CP008796.1"/>
</dbReference>
<dbReference type="EMBL" id="CP008796">
    <property type="protein sequence ID" value="AIH04348.1"/>
    <property type="molecule type" value="Genomic_DNA"/>
</dbReference>
<evidence type="ECO:0000256" key="1">
    <source>
        <dbReference type="SAM" id="MobiDB-lite"/>
    </source>
</evidence>
<feature type="compositionally biased region" description="Low complexity" evidence="1">
    <location>
        <begin position="253"/>
        <end position="269"/>
    </location>
</feature>
<proteinExistence type="predicted"/>
<protein>
    <submittedName>
        <fullName evidence="2">Uncharacterized protein</fullName>
    </submittedName>
</protein>
<keyword evidence="3" id="KW-1185">Reference proteome</keyword>
<feature type="compositionally biased region" description="Polar residues" evidence="1">
    <location>
        <begin position="140"/>
        <end position="153"/>
    </location>
</feature>
<evidence type="ECO:0000313" key="3">
    <source>
        <dbReference type="Proteomes" id="UP000028481"/>
    </source>
</evidence>
<dbReference type="Proteomes" id="UP000028481">
    <property type="component" value="Chromosome"/>
</dbReference>
<feature type="region of interest" description="Disordered" evidence="1">
    <location>
        <begin position="248"/>
        <end position="279"/>
    </location>
</feature>
<reference evidence="2 3" key="1">
    <citation type="journal article" date="2015" name="Genome Announc.">
        <title>Genome Sequence of a Sulfate-Reducing Thermophilic Bacterium, Thermodesulfobacterium commune DSM 2178T (Phylum Thermodesulfobacteria).</title>
        <authorList>
            <person name="Bhatnagar S."/>
            <person name="Badger J.H."/>
            <person name="Madupu R."/>
            <person name="Khouri H.M."/>
            <person name="O'Connor E.M."/>
            <person name="Robb F.T."/>
            <person name="Ward N.L."/>
            <person name="Eisen J.A."/>
        </authorList>
    </citation>
    <scope>NUCLEOTIDE SEQUENCE [LARGE SCALE GENOMIC DNA]</scope>
    <source>
        <strain evidence="2 3">DSM 2178</strain>
    </source>
</reference>